<keyword evidence="3" id="KW-0479">Metal-binding</keyword>
<keyword evidence="4" id="KW-0460">Magnesium</keyword>
<dbReference type="CDD" id="cd07505">
    <property type="entry name" value="HAD_BPGM-like"/>
    <property type="match status" value="1"/>
</dbReference>
<dbReference type="InterPro" id="IPR023214">
    <property type="entry name" value="HAD_sf"/>
</dbReference>
<name>A0A0F5YJ42_9CYAN</name>
<dbReference type="AlphaFoldDB" id="A0A0F5YJ42"/>
<gene>
    <name evidence="5" type="ORF">WN50_06265</name>
</gene>
<dbReference type="Gene3D" id="3.40.50.1000">
    <property type="entry name" value="HAD superfamily/HAD-like"/>
    <property type="match status" value="1"/>
</dbReference>
<dbReference type="OrthoDB" id="9797743at2"/>
<dbReference type="InterPro" id="IPR036412">
    <property type="entry name" value="HAD-like_sf"/>
</dbReference>
<dbReference type="RefSeq" id="WP_046277660.1">
    <property type="nucleotide sequence ID" value="NZ_LATL02000332.1"/>
</dbReference>
<evidence type="ECO:0000313" key="5">
    <source>
        <dbReference type="EMBL" id="KKD38911.1"/>
    </source>
</evidence>
<comment type="cofactor">
    <cofactor evidence="1">
        <name>Mg(2+)</name>
        <dbReference type="ChEBI" id="CHEBI:18420"/>
    </cofactor>
</comment>
<dbReference type="InterPro" id="IPR041492">
    <property type="entry name" value="HAD_2"/>
</dbReference>
<dbReference type="PANTHER" id="PTHR46193:SF21">
    <property type="entry name" value="SLL1138 PROTEIN"/>
    <property type="match status" value="1"/>
</dbReference>
<dbReference type="GO" id="GO:0046872">
    <property type="term" value="F:metal ion binding"/>
    <property type="evidence" value="ECO:0007669"/>
    <property type="project" value="UniProtKB-KW"/>
</dbReference>
<dbReference type="Gene3D" id="1.10.150.240">
    <property type="entry name" value="Putative phosphatase, domain 2"/>
    <property type="match status" value="1"/>
</dbReference>
<dbReference type="Pfam" id="PF13419">
    <property type="entry name" value="HAD_2"/>
    <property type="match status" value="1"/>
</dbReference>
<evidence type="ECO:0000313" key="6">
    <source>
        <dbReference type="Proteomes" id="UP000033607"/>
    </source>
</evidence>
<dbReference type="NCBIfam" id="TIGR01549">
    <property type="entry name" value="HAD-SF-IA-v1"/>
    <property type="match status" value="1"/>
</dbReference>
<dbReference type="SFLD" id="SFLDS00003">
    <property type="entry name" value="Haloacid_Dehalogenase"/>
    <property type="match status" value="1"/>
</dbReference>
<protein>
    <submittedName>
        <fullName evidence="5">HAD family hydrolase</fullName>
    </submittedName>
</protein>
<dbReference type="PATRIC" id="fig|1637645.4.peg.6453"/>
<evidence type="ECO:0000256" key="2">
    <source>
        <dbReference type="ARBA" id="ARBA00006171"/>
    </source>
</evidence>
<proteinExistence type="inferred from homology"/>
<dbReference type="PANTHER" id="PTHR46193">
    <property type="entry name" value="6-PHOSPHOGLUCONATE PHOSPHATASE"/>
    <property type="match status" value="1"/>
</dbReference>
<dbReference type="EMBL" id="LATL02000332">
    <property type="protein sequence ID" value="KKD38911.1"/>
    <property type="molecule type" value="Genomic_DNA"/>
</dbReference>
<dbReference type="Proteomes" id="UP000033607">
    <property type="component" value="Unassembled WGS sequence"/>
</dbReference>
<comment type="similarity">
    <text evidence="2">Belongs to the HAD-like hydrolase superfamily. CbbY/CbbZ/Gph/YieH family.</text>
</comment>
<keyword evidence="5" id="KW-0378">Hydrolase</keyword>
<dbReference type="GO" id="GO:0016787">
    <property type="term" value="F:hydrolase activity"/>
    <property type="evidence" value="ECO:0007669"/>
    <property type="project" value="UniProtKB-KW"/>
</dbReference>
<comment type="caution">
    <text evidence="5">The sequence shown here is derived from an EMBL/GenBank/DDBJ whole genome shotgun (WGS) entry which is preliminary data.</text>
</comment>
<dbReference type="InterPro" id="IPR051600">
    <property type="entry name" value="Beta-PGM-like"/>
</dbReference>
<dbReference type="InterPro" id="IPR023198">
    <property type="entry name" value="PGP-like_dom2"/>
</dbReference>
<dbReference type="SFLD" id="SFLDG01129">
    <property type="entry name" value="C1.5:_HAD__Beta-PGM__Phosphata"/>
    <property type="match status" value="1"/>
</dbReference>
<evidence type="ECO:0000256" key="1">
    <source>
        <dbReference type="ARBA" id="ARBA00001946"/>
    </source>
</evidence>
<dbReference type="NCBIfam" id="TIGR01509">
    <property type="entry name" value="HAD-SF-IA-v3"/>
    <property type="match status" value="1"/>
</dbReference>
<sequence>MTLKAILFDFNGIIINDEPLHERLIEQLLIEENLRAKPDEFRQYCLGRTDRGCLRDLLSSRGRVVTDEYLERLIHRKTQAYCQQMEAIEELPIYAGVQEFVLKIHAAELKMAVVSGAVRSEIELILNRVNIAEYFSVIVAGDEITNSKPDPEGYLLAVERLNQKYPELNLHPSECLAIEDTFPGIKAAQQAKIAVVGVAHTYPFHMLQRVANWSVDCFSDLELERIQQSYELEVA</sequence>
<reference evidence="5 6" key="1">
    <citation type="submission" date="2015-06" db="EMBL/GenBank/DDBJ databases">
        <title>Draft genome assembly of filamentous brackish cyanobacterium Limnoraphis robusta strain CS-951.</title>
        <authorList>
            <person name="Willis A."/>
            <person name="Parks M."/>
            <person name="Burford M.A."/>
        </authorList>
    </citation>
    <scope>NUCLEOTIDE SEQUENCE [LARGE SCALE GENOMIC DNA]</scope>
    <source>
        <strain evidence="5 6">CS-951</strain>
    </source>
</reference>
<dbReference type="SUPFAM" id="SSF56784">
    <property type="entry name" value="HAD-like"/>
    <property type="match status" value="1"/>
</dbReference>
<evidence type="ECO:0000256" key="4">
    <source>
        <dbReference type="ARBA" id="ARBA00022842"/>
    </source>
</evidence>
<accession>A0A0F5YJ42</accession>
<organism evidence="5 6">
    <name type="scientific">Limnoraphis robusta CS-951</name>
    <dbReference type="NCBI Taxonomy" id="1637645"/>
    <lineage>
        <taxon>Bacteria</taxon>
        <taxon>Bacillati</taxon>
        <taxon>Cyanobacteriota</taxon>
        <taxon>Cyanophyceae</taxon>
        <taxon>Oscillatoriophycideae</taxon>
        <taxon>Oscillatoriales</taxon>
        <taxon>Sirenicapillariaceae</taxon>
        <taxon>Limnoraphis</taxon>
    </lineage>
</organism>
<evidence type="ECO:0000256" key="3">
    <source>
        <dbReference type="ARBA" id="ARBA00022723"/>
    </source>
</evidence>
<dbReference type="InterPro" id="IPR006439">
    <property type="entry name" value="HAD-SF_hydro_IA"/>
</dbReference>